<dbReference type="InterPro" id="IPR038332">
    <property type="entry name" value="PPE_sf"/>
</dbReference>
<feature type="region of interest" description="Disordered" evidence="1">
    <location>
        <begin position="186"/>
        <end position="386"/>
    </location>
</feature>
<evidence type="ECO:0008006" key="4">
    <source>
        <dbReference type="Google" id="ProtNLM"/>
    </source>
</evidence>
<gene>
    <name evidence="2" type="ORF">ACFQE5_17470</name>
</gene>
<sequence>MTEIPYLRYEAFDLRTKFGWLNGAPGIQATEPTRIGLGNLGNAFAGSDDTIRDVLRPLGVDWQGQAASVAGDALRGVADMGSRTGEAGVASSGSVDSYGQSFEAMRPKIAWTDPGTYSLFDAFVDVTGSTLNQAFGDIFDLQSDYSAIVEENRTLDAQANAALYAHEAASREALARFPAIEPAAASGAGAEGSVSPGGAAGLGGPTSQSGTGAPTPPAAGMGGPADGGWPGATASPTHTGSGSSVAGGIGPTGGPSGATESKGAGGLAGAVLGTPTARSTGIPMAPHSPSPSAHKPGLAPGSTSWRNPNAQTGSGVTPGRPTTGRAFGDRLRGSALSPRSSASLGGSTATAEPGTRASGRAAPGSAGHVPFTGGMGGAAGSGPHQHKVRYFVPSSEAFEVAVPHVPPVIGAAGEEE</sequence>
<dbReference type="RefSeq" id="WP_379586424.1">
    <property type="nucleotide sequence ID" value="NZ_JBHSQW010000035.1"/>
</dbReference>
<organism evidence="2 3">
    <name type="scientific">Pseudonocardia hispaniensis</name>
    <dbReference type="NCBI Taxonomy" id="904933"/>
    <lineage>
        <taxon>Bacteria</taxon>
        <taxon>Bacillati</taxon>
        <taxon>Actinomycetota</taxon>
        <taxon>Actinomycetes</taxon>
        <taxon>Pseudonocardiales</taxon>
        <taxon>Pseudonocardiaceae</taxon>
        <taxon>Pseudonocardia</taxon>
    </lineage>
</organism>
<dbReference type="EMBL" id="JBHSQW010000035">
    <property type="protein sequence ID" value="MFC5995998.1"/>
    <property type="molecule type" value="Genomic_DNA"/>
</dbReference>
<dbReference type="Proteomes" id="UP001596302">
    <property type="component" value="Unassembled WGS sequence"/>
</dbReference>
<feature type="compositionally biased region" description="Low complexity" evidence="1">
    <location>
        <begin position="340"/>
        <end position="367"/>
    </location>
</feature>
<feature type="compositionally biased region" description="Gly residues" evidence="1">
    <location>
        <begin position="220"/>
        <end position="230"/>
    </location>
</feature>
<evidence type="ECO:0000256" key="1">
    <source>
        <dbReference type="SAM" id="MobiDB-lite"/>
    </source>
</evidence>
<name>A0ABW1J575_9PSEU</name>
<proteinExistence type="predicted"/>
<feature type="compositionally biased region" description="Low complexity" evidence="1">
    <location>
        <begin position="186"/>
        <end position="197"/>
    </location>
</feature>
<evidence type="ECO:0000313" key="2">
    <source>
        <dbReference type="EMBL" id="MFC5995998.1"/>
    </source>
</evidence>
<feature type="compositionally biased region" description="Gly residues" evidence="1">
    <location>
        <begin position="245"/>
        <end position="256"/>
    </location>
</feature>
<reference evidence="3" key="1">
    <citation type="journal article" date="2019" name="Int. J. Syst. Evol. Microbiol.">
        <title>The Global Catalogue of Microorganisms (GCM) 10K type strain sequencing project: providing services to taxonomists for standard genome sequencing and annotation.</title>
        <authorList>
            <consortium name="The Broad Institute Genomics Platform"/>
            <consortium name="The Broad Institute Genome Sequencing Center for Infectious Disease"/>
            <person name="Wu L."/>
            <person name="Ma J."/>
        </authorList>
    </citation>
    <scope>NUCLEOTIDE SEQUENCE [LARGE SCALE GENOMIC DNA]</scope>
    <source>
        <strain evidence="3">CCM 8391</strain>
    </source>
</reference>
<evidence type="ECO:0000313" key="3">
    <source>
        <dbReference type="Proteomes" id="UP001596302"/>
    </source>
</evidence>
<comment type="caution">
    <text evidence="2">The sequence shown here is derived from an EMBL/GenBank/DDBJ whole genome shotgun (WGS) entry which is preliminary data.</text>
</comment>
<keyword evidence="3" id="KW-1185">Reference proteome</keyword>
<feature type="compositionally biased region" description="Low complexity" evidence="1">
    <location>
        <begin position="285"/>
        <end position="294"/>
    </location>
</feature>
<dbReference type="Gene3D" id="1.20.1260.20">
    <property type="entry name" value="PPE superfamily"/>
    <property type="match status" value="1"/>
</dbReference>
<feature type="compositionally biased region" description="Polar residues" evidence="1">
    <location>
        <begin position="301"/>
        <end position="315"/>
    </location>
</feature>
<protein>
    <recommendedName>
        <fullName evidence="4">PPE family protein</fullName>
    </recommendedName>
</protein>
<accession>A0ABW1J575</accession>